<dbReference type="KEGG" id="ssg:Selsp_2042"/>
<protein>
    <submittedName>
        <fullName evidence="3">Helicase C-terminal domain protein</fullName>
    </submittedName>
    <submittedName>
        <fullName evidence="2">Type III restriction protein res subunit</fullName>
    </submittedName>
</protein>
<evidence type="ECO:0000313" key="5">
    <source>
        <dbReference type="Proteomes" id="UP000011124"/>
    </source>
</evidence>
<dbReference type="STRING" id="546271.Selsp_2042"/>
<dbReference type="Pfam" id="PF04851">
    <property type="entry name" value="ResIII"/>
    <property type="match status" value="1"/>
</dbReference>
<accession>C9LYN5</accession>
<dbReference type="Proteomes" id="UP000011124">
    <property type="component" value="Chromosome"/>
</dbReference>
<organism evidence="3 4">
    <name type="scientific">Selenomonas sputigena (strain ATCC 35185 / DSM 20758 / CCUG 44933 / VPI D19B-28)</name>
    <dbReference type="NCBI Taxonomy" id="546271"/>
    <lineage>
        <taxon>Bacteria</taxon>
        <taxon>Bacillati</taxon>
        <taxon>Bacillota</taxon>
        <taxon>Negativicutes</taxon>
        <taxon>Selenomonadales</taxon>
        <taxon>Selenomonadaceae</taxon>
        <taxon>Selenomonas</taxon>
    </lineage>
</organism>
<dbReference type="GO" id="GO:0005829">
    <property type="term" value="C:cytosol"/>
    <property type="evidence" value="ECO:0007669"/>
    <property type="project" value="TreeGrafter"/>
</dbReference>
<keyword evidence="3" id="KW-0547">Nucleotide-binding</keyword>
<dbReference type="EMBL" id="CP002637">
    <property type="protein sequence ID" value="AEC00991.1"/>
    <property type="molecule type" value="Genomic_DNA"/>
</dbReference>
<dbReference type="EMBL" id="ACKP02000055">
    <property type="protein sequence ID" value="EEX75985.1"/>
    <property type="molecule type" value="Genomic_DNA"/>
</dbReference>
<dbReference type="HOGENOM" id="CLU_399857_0_0_9"/>
<evidence type="ECO:0000313" key="3">
    <source>
        <dbReference type="EMBL" id="EEX75985.1"/>
    </source>
</evidence>
<keyword evidence="5" id="KW-1185">Reference proteome</keyword>
<dbReference type="InterPro" id="IPR050742">
    <property type="entry name" value="Helicase_Restrict-Modif_Enz"/>
</dbReference>
<dbReference type="InterPro" id="IPR027417">
    <property type="entry name" value="P-loop_NTPase"/>
</dbReference>
<dbReference type="OrthoDB" id="9758243at2"/>
<evidence type="ECO:0000259" key="1">
    <source>
        <dbReference type="PROSITE" id="PS51192"/>
    </source>
</evidence>
<dbReference type="SMART" id="SM00487">
    <property type="entry name" value="DEXDc"/>
    <property type="match status" value="1"/>
</dbReference>
<gene>
    <name evidence="2" type="ordered locus">Selsp_2042</name>
    <name evidence="3" type="ORF">SELSPUOL_02596</name>
</gene>
<keyword evidence="3" id="KW-0378">Hydrolase</keyword>
<keyword evidence="3" id="KW-0347">Helicase</keyword>
<reference evidence="2 5" key="2">
    <citation type="submission" date="2011-04" db="EMBL/GenBank/DDBJ databases">
        <title>The complete genome of Selenomonas sputigena DSM 20758.</title>
        <authorList>
            <consortium name="US DOE Joint Genome Institute (JGI-PGF)"/>
            <person name="Lucas S."/>
            <person name="Copeland A."/>
            <person name="Lapidus A."/>
            <person name="Bruce D."/>
            <person name="Goodwin L."/>
            <person name="Pitluck S."/>
            <person name="Peters L."/>
            <person name="Kyrpides N."/>
            <person name="Mavromatis K."/>
            <person name="Ivanova N."/>
            <person name="Ovchinnikova G."/>
            <person name="Teshima H."/>
            <person name="Detter J.C."/>
            <person name="Tapia R."/>
            <person name="Han C."/>
            <person name="Land M."/>
            <person name="Hauser L."/>
            <person name="Markowitz V."/>
            <person name="Cheng J.-F."/>
            <person name="Hugenholtz P."/>
            <person name="Woyke T."/>
            <person name="Wu D."/>
            <person name="Gronow S."/>
            <person name="Wellnitz S."/>
            <person name="Schneider S."/>
            <person name="Klenk H.-P."/>
            <person name="Eisen J.A."/>
        </authorList>
    </citation>
    <scope>NUCLEOTIDE SEQUENCE [LARGE SCALE GENOMIC DNA]</scope>
    <source>
        <strain evidence="2">ATCC 35185</strain>
        <strain evidence="5">ATCC 35185 / DSM 20758 / VPI D19B-28</strain>
    </source>
</reference>
<dbReference type="Pfam" id="PF00271">
    <property type="entry name" value="Helicase_C"/>
    <property type="match status" value="1"/>
</dbReference>
<dbReference type="InterPro" id="IPR001650">
    <property type="entry name" value="Helicase_C-like"/>
</dbReference>
<dbReference type="Gene3D" id="3.40.50.300">
    <property type="entry name" value="P-loop containing nucleotide triphosphate hydrolases"/>
    <property type="match status" value="2"/>
</dbReference>
<feature type="domain" description="Helicase ATP-binding" evidence="1">
    <location>
        <begin position="355"/>
        <end position="516"/>
    </location>
</feature>
<sequence>MASNFDFLMARKDYKAIAKTAMEAERRFGTSYPECAILAERAVKLAVRWMFTHDAGLALPYREAIARLIHEPTLKKLRPAGMNSLVHYILHLGNVVAYRGMDVSREEALLALRGLHAALSWLAACYEEGFSPTPFDESLLPTGGKEHNANPLKLLELYKEPFEGGALLPRRKKNREASEKFAALREKNRNGSVVEVPADLLAETRGRYILVDSAQAGWTLGEDFFMNAQIEGAGKKTPTIDILFTDAEKKPLAVMAVKAAEHSAEDGVAQAKEWATLVEQKYGERPYIFLLREGGYCYLDEASGTLRPIHGCFSRAGLERRLRFRRLYDPDGHPDLAGDIVNRPYQQEAVWRICEDVHRGVRRLLVSTPPGTGKTRMAAGAIEALLHQKAVSKVLYLADREELVHQAYEQFRMLLPDAKLVDLLGDVREEAQADIVFATATIMMDAVNESRTETGARLYDPAHFDLVIIDESHPSIYDDHLVILNYFDAILLGFSSLPPTAPGEAEVYRFYDLAPGKPTFAYSLAEALRDGWLVDFTLRDEAPEGVMEPRLLYADLTEEQRTIAEMEYSDTGAIASKDFDVPAVNNWLFSEETIQAMLENLLQHGLKTPDGKLGKTIIFAKNSLQAKAIAFIFQRLHPEYGADFIRALDARTPDLAEAVQAFSLSDEQLTIAVSVDVLDTGFDIPSVENLVFFRKVHSLSKFSQMLGRGMRFCADLNGAGKDKEKFLVMDYCKNFTFFDMEK</sequence>
<keyword evidence="3" id="KW-0067">ATP-binding</keyword>
<evidence type="ECO:0000313" key="4">
    <source>
        <dbReference type="Proteomes" id="UP000003505"/>
    </source>
</evidence>
<dbReference type="PANTHER" id="PTHR47396:SF1">
    <property type="entry name" value="ATP-DEPENDENT HELICASE IRC3-RELATED"/>
    <property type="match status" value="1"/>
</dbReference>
<dbReference type="GO" id="GO:0004386">
    <property type="term" value="F:helicase activity"/>
    <property type="evidence" value="ECO:0007669"/>
    <property type="project" value="UniProtKB-KW"/>
</dbReference>
<proteinExistence type="predicted"/>
<dbReference type="GO" id="GO:0016787">
    <property type="term" value="F:hydrolase activity"/>
    <property type="evidence" value="ECO:0007669"/>
    <property type="project" value="InterPro"/>
</dbReference>
<dbReference type="AlphaFoldDB" id="C9LYN5"/>
<dbReference type="PANTHER" id="PTHR47396">
    <property type="entry name" value="TYPE I RESTRICTION ENZYME ECOKI R PROTEIN"/>
    <property type="match status" value="1"/>
</dbReference>
<dbReference type="SUPFAM" id="SSF52540">
    <property type="entry name" value="P-loop containing nucleoside triphosphate hydrolases"/>
    <property type="match status" value="1"/>
</dbReference>
<dbReference type="eggNOG" id="COG4096">
    <property type="taxonomic scope" value="Bacteria"/>
</dbReference>
<reference evidence="3 4" key="1">
    <citation type="submission" date="2009-09" db="EMBL/GenBank/DDBJ databases">
        <authorList>
            <person name="Weinstock G."/>
            <person name="Sodergren E."/>
            <person name="Clifton S."/>
            <person name="Fulton L."/>
            <person name="Fulton B."/>
            <person name="Courtney L."/>
            <person name="Fronick C."/>
            <person name="Harrison M."/>
            <person name="Strong C."/>
            <person name="Farmer C."/>
            <person name="Delahaunty K."/>
            <person name="Markovic C."/>
            <person name="Hall O."/>
            <person name="Minx P."/>
            <person name="Tomlinson C."/>
            <person name="Mitreva M."/>
            <person name="Nelson J."/>
            <person name="Hou S."/>
            <person name="Wollam A."/>
            <person name="Pepin K.H."/>
            <person name="Johnson M."/>
            <person name="Bhonagiri V."/>
            <person name="Nash W.E."/>
            <person name="Warren W."/>
            <person name="Chinwalla A."/>
            <person name="Mardis E.R."/>
            <person name="Wilson R.K."/>
        </authorList>
    </citation>
    <scope>NUCLEOTIDE SEQUENCE [LARGE SCALE GENOMIC DNA]</scope>
    <source>
        <strain evidence="3">ATCC 35185</strain>
        <strain evidence="4">ATCC 35185 / DSM 20758 / VPI D19B-28</strain>
    </source>
</reference>
<dbReference type="Gene3D" id="3.90.1570.30">
    <property type="match status" value="1"/>
</dbReference>
<dbReference type="InterPro" id="IPR014001">
    <property type="entry name" value="Helicase_ATP-bd"/>
</dbReference>
<name>C9LYN5_SELS3</name>
<dbReference type="Proteomes" id="UP000003505">
    <property type="component" value="Unassembled WGS sequence"/>
</dbReference>
<dbReference type="GO" id="GO:0005524">
    <property type="term" value="F:ATP binding"/>
    <property type="evidence" value="ECO:0007669"/>
    <property type="project" value="InterPro"/>
</dbReference>
<evidence type="ECO:0000313" key="2">
    <source>
        <dbReference type="EMBL" id="AEC00991.1"/>
    </source>
</evidence>
<dbReference type="PROSITE" id="PS51192">
    <property type="entry name" value="HELICASE_ATP_BIND_1"/>
    <property type="match status" value="1"/>
</dbReference>
<dbReference type="GO" id="GO:0003677">
    <property type="term" value="F:DNA binding"/>
    <property type="evidence" value="ECO:0007669"/>
    <property type="project" value="InterPro"/>
</dbReference>
<dbReference type="InterPro" id="IPR006935">
    <property type="entry name" value="Helicase/UvrB_N"/>
</dbReference>
<dbReference type="REBASE" id="34800">
    <property type="entry name" value="Ssp35185ORF2042P"/>
</dbReference>